<evidence type="ECO:0000313" key="3">
    <source>
        <dbReference type="Proteomes" id="UP001447842"/>
    </source>
</evidence>
<keyword evidence="1" id="KW-0812">Transmembrane</keyword>
<reference evidence="2 3" key="1">
    <citation type="submission" date="2024-03" db="EMBL/GenBank/DDBJ databases">
        <title>Sulfurimonas sp. HSL3-1.</title>
        <authorList>
            <person name="Wang S."/>
        </authorList>
    </citation>
    <scope>NUCLEOTIDE SEQUENCE [LARGE SCALE GENOMIC DNA]</scope>
    <source>
        <strain evidence="2 3">HSL3-1</strain>
    </source>
</reference>
<gene>
    <name evidence="2" type="ORF">WCY31_04330</name>
</gene>
<name>A0ABZ3HBN2_9BACT</name>
<dbReference type="RefSeq" id="WP_345971040.1">
    <property type="nucleotide sequence ID" value="NZ_CP147920.1"/>
</dbReference>
<proteinExistence type="predicted"/>
<keyword evidence="3" id="KW-1185">Reference proteome</keyword>
<accession>A0ABZ3HBN2</accession>
<organism evidence="2 3">
    <name type="scientific">Sulfurimonas diazotrophicus</name>
    <dbReference type="NCBI Taxonomy" id="3131939"/>
    <lineage>
        <taxon>Bacteria</taxon>
        <taxon>Pseudomonadati</taxon>
        <taxon>Campylobacterota</taxon>
        <taxon>Epsilonproteobacteria</taxon>
        <taxon>Campylobacterales</taxon>
        <taxon>Sulfurimonadaceae</taxon>
        <taxon>Sulfurimonas</taxon>
    </lineage>
</organism>
<feature type="transmembrane region" description="Helical" evidence="1">
    <location>
        <begin position="12"/>
        <end position="31"/>
    </location>
</feature>
<dbReference type="Proteomes" id="UP001447842">
    <property type="component" value="Chromosome"/>
</dbReference>
<keyword evidence="1" id="KW-1133">Transmembrane helix</keyword>
<protein>
    <submittedName>
        <fullName evidence="2">Uncharacterized protein</fullName>
    </submittedName>
</protein>
<dbReference type="EMBL" id="CP147920">
    <property type="protein sequence ID" value="XAU15935.1"/>
    <property type="molecule type" value="Genomic_DNA"/>
</dbReference>
<sequence>MQELTQFQRDRNWFVIFSVAFVFGIVWTLMGDTSGKLLYTVIAFALFIHSGVTMELHAHHAEHDHDGNG</sequence>
<evidence type="ECO:0000313" key="2">
    <source>
        <dbReference type="EMBL" id="XAU15935.1"/>
    </source>
</evidence>
<evidence type="ECO:0000256" key="1">
    <source>
        <dbReference type="SAM" id="Phobius"/>
    </source>
</evidence>
<keyword evidence="1" id="KW-0472">Membrane</keyword>